<feature type="compositionally biased region" description="Low complexity" evidence="6">
    <location>
        <begin position="777"/>
        <end position="792"/>
    </location>
</feature>
<feature type="compositionally biased region" description="Basic and acidic residues" evidence="6">
    <location>
        <begin position="51"/>
        <end position="70"/>
    </location>
</feature>
<dbReference type="Gene3D" id="3.30.160.60">
    <property type="entry name" value="Classic Zinc Finger"/>
    <property type="match status" value="2"/>
</dbReference>
<gene>
    <name evidence="8" type="ORF">MSPICULIGERA_LOCUS17933</name>
</gene>
<keyword evidence="4" id="KW-0862">Zinc</keyword>
<dbReference type="EMBL" id="CATQJA010002657">
    <property type="protein sequence ID" value="CAJ0579726.1"/>
    <property type="molecule type" value="Genomic_DNA"/>
</dbReference>
<keyword evidence="3" id="KW-0863">Zinc-finger</keyword>
<feature type="domain" description="C2H2-type" evidence="7">
    <location>
        <begin position="742"/>
        <end position="763"/>
    </location>
</feature>
<feature type="coiled-coil region" evidence="5">
    <location>
        <begin position="467"/>
        <end position="531"/>
    </location>
</feature>
<feature type="domain" description="C2H2-type" evidence="7">
    <location>
        <begin position="669"/>
        <end position="690"/>
    </location>
</feature>
<feature type="region of interest" description="Disordered" evidence="6">
    <location>
        <begin position="1"/>
        <end position="163"/>
    </location>
</feature>
<sequence>MVSTCETSPQTTNGESEPKKQEILDLDDEGENEGLLIDEDEPTTSNDGQDIVEKPELIANGKHTDSHDEENGNDAVESIGEAPTNGVKRKFSDDDDVLVLSDSEEASQKPPAKQPKVGEDVKSQASPVPDDPTTAEAASKDGSPAPKLESAADEKPKTEPQLTSSEALLNRIVEYVDEALDKNVNTSRKVLDALLGAINVQVQREPLSVRKLILDKQLVLPNTISEPPSQVVDLVIEHDPDNPLSKVVTKMFGEERPKYNDTEKKERALLKQNFAAPHMTRLLVDIGHDLIQESTYFDIVHARNLPEAPKNMETYKQVAAQLKPVWETLKKRNEPYKLKQMTCQVCQFKSESRLVMLKHRSQLHHDGRKFQCAFCTEVDTNENRMMKHYLEAHEIVAAKQEQPLRNPCFICDEDFQYKGQRDQHMRSVCKRDFAKVRYVMAPKNKEDVSAVSTWMWEKPPVDPTILAQQQQNQREHQAKQRAQAQAQLLAQQQAQAAARKAMMAQQQREQLAAAQQRLRIQQQQQQNAAAASSLRTPQNANLLQAMQRHLSQMANQGSKGRGSMSAHAFATQQQQLAQAKLNSLKSQMQSTQKKDIAAVLNAALRQNTLGTGSPAAGTSAASSSSQFICEICDSPIPDRERYLTHLQVFHKQMKGKAVADMQQGAPLACSRCRDRFWTYEGLERHLVMAHGLVTADLLHKAQNREDGGRCKLCSKQYAFNMLQHLVTDHHVKLCSAEIMYSCDVCSFKCTSYNKLEEHLTKMHPKTAENDASKQTNGAAAPAAGDADVVTLD</sequence>
<keyword evidence="2" id="KW-0677">Repeat</keyword>
<feature type="region of interest" description="Disordered" evidence="6">
    <location>
        <begin position="766"/>
        <end position="792"/>
    </location>
</feature>
<protein>
    <recommendedName>
        <fullName evidence="7">C2H2-type domain-containing protein</fullName>
    </recommendedName>
</protein>
<evidence type="ECO:0000256" key="2">
    <source>
        <dbReference type="ARBA" id="ARBA00022737"/>
    </source>
</evidence>
<evidence type="ECO:0000313" key="8">
    <source>
        <dbReference type="EMBL" id="CAJ0579726.1"/>
    </source>
</evidence>
<dbReference type="AlphaFoldDB" id="A0AA36D2Z2"/>
<keyword evidence="1" id="KW-0479">Metal-binding</keyword>
<dbReference type="PANTHER" id="PTHR24403">
    <property type="entry name" value="ZINC FINGER PROTEIN"/>
    <property type="match status" value="1"/>
</dbReference>
<organism evidence="8 9">
    <name type="scientific">Mesorhabditis spiculigera</name>
    <dbReference type="NCBI Taxonomy" id="96644"/>
    <lineage>
        <taxon>Eukaryota</taxon>
        <taxon>Metazoa</taxon>
        <taxon>Ecdysozoa</taxon>
        <taxon>Nematoda</taxon>
        <taxon>Chromadorea</taxon>
        <taxon>Rhabditida</taxon>
        <taxon>Rhabditina</taxon>
        <taxon>Rhabditomorpha</taxon>
        <taxon>Rhabditoidea</taxon>
        <taxon>Rhabditidae</taxon>
        <taxon>Mesorhabditinae</taxon>
        <taxon>Mesorhabditis</taxon>
    </lineage>
</organism>
<evidence type="ECO:0000256" key="5">
    <source>
        <dbReference type="SAM" id="Coils"/>
    </source>
</evidence>
<feature type="compositionally biased region" description="Acidic residues" evidence="6">
    <location>
        <begin position="93"/>
        <end position="105"/>
    </location>
</feature>
<evidence type="ECO:0000256" key="1">
    <source>
        <dbReference type="ARBA" id="ARBA00022723"/>
    </source>
</evidence>
<dbReference type="Proteomes" id="UP001177023">
    <property type="component" value="Unassembled WGS sequence"/>
</dbReference>
<dbReference type="SMART" id="SM00355">
    <property type="entry name" value="ZnF_C2H2"/>
    <property type="match status" value="7"/>
</dbReference>
<dbReference type="InterPro" id="IPR050688">
    <property type="entry name" value="Zinc_finger/UBP_domain"/>
</dbReference>
<feature type="domain" description="C2H2-type" evidence="7">
    <location>
        <begin position="629"/>
        <end position="650"/>
    </location>
</feature>
<feature type="compositionally biased region" description="Acidic residues" evidence="6">
    <location>
        <begin position="24"/>
        <end position="42"/>
    </location>
</feature>
<proteinExistence type="predicted"/>
<comment type="caution">
    <text evidence="8">The sequence shown here is derived from an EMBL/GenBank/DDBJ whole genome shotgun (WGS) entry which is preliminary data.</text>
</comment>
<evidence type="ECO:0000256" key="3">
    <source>
        <dbReference type="ARBA" id="ARBA00022771"/>
    </source>
</evidence>
<keyword evidence="5" id="KW-0175">Coiled coil</keyword>
<evidence type="ECO:0000256" key="6">
    <source>
        <dbReference type="SAM" id="MobiDB-lite"/>
    </source>
</evidence>
<name>A0AA36D2Z2_9BILA</name>
<dbReference type="PANTHER" id="PTHR24403:SF110">
    <property type="entry name" value="C2H2-TYPE DOMAIN-CONTAINING PROTEIN-RELATED"/>
    <property type="match status" value="1"/>
</dbReference>
<evidence type="ECO:0000313" key="9">
    <source>
        <dbReference type="Proteomes" id="UP001177023"/>
    </source>
</evidence>
<dbReference type="InterPro" id="IPR013087">
    <property type="entry name" value="Znf_C2H2_type"/>
</dbReference>
<evidence type="ECO:0000259" key="7">
    <source>
        <dbReference type="PROSITE" id="PS00028"/>
    </source>
</evidence>
<feature type="non-terminal residue" evidence="8">
    <location>
        <position position="1"/>
    </location>
</feature>
<evidence type="ECO:0000256" key="4">
    <source>
        <dbReference type="ARBA" id="ARBA00022833"/>
    </source>
</evidence>
<dbReference type="PROSITE" id="PS00028">
    <property type="entry name" value="ZINC_FINGER_C2H2_1"/>
    <property type="match status" value="3"/>
</dbReference>
<keyword evidence="9" id="KW-1185">Reference proteome</keyword>
<feature type="compositionally biased region" description="Polar residues" evidence="6">
    <location>
        <begin position="1"/>
        <end position="15"/>
    </location>
</feature>
<reference evidence="8" key="1">
    <citation type="submission" date="2023-06" db="EMBL/GenBank/DDBJ databases">
        <authorList>
            <person name="Delattre M."/>
        </authorList>
    </citation>
    <scope>NUCLEOTIDE SEQUENCE</scope>
    <source>
        <strain evidence="8">AF72</strain>
    </source>
</reference>
<dbReference type="GO" id="GO:0005634">
    <property type="term" value="C:nucleus"/>
    <property type="evidence" value="ECO:0007669"/>
    <property type="project" value="TreeGrafter"/>
</dbReference>
<dbReference type="GO" id="GO:0008270">
    <property type="term" value="F:zinc ion binding"/>
    <property type="evidence" value="ECO:0007669"/>
    <property type="project" value="UniProtKB-KW"/>
</dbReference>
<dbReference type="GO" id="GO:0045944">
    <property type="term" value="P:positive regulation of transcription by RNA polymerase II"/>
    <property type="evidence" value="ECO:0007669"/>
    <property type="project" value="TreeGrafter"/>
</dbReference>
<accession>A0AA36D2Z2</accession>